<dbReference type="CDD" id="cd00028">
    <property type="entry name" value="B_lectin"/>
    <property type="match status" value="1"/>
</dbReference>
<comment type="caution">
    <text evidence="3">The sequence shown here is derived from an EMBL/GenBank/DDBJ whole genome shotgun (WGS) entry which is preliminary data.</text>
</comment>
<evidence type="ECO:0000259" key="2">
    <source>
        <dbReference type="PROSITE" id="PS50927"/>
    </source>
</evidence>
<keyword evidence="4" id="KW-1185">Reference proteome</keyword>
<dbReference type="AlphaFoldDB" id="A0A8T3B1T9"/>
<dbReference type="SMR" id="A0A8T3B1T9"/>
<keyword evidence="1" id="KW-0732">Signal</keyword>
<evidence type="ECO:0000313" key="3">
    <source>
        <dbReference type="EMBL" id="KAI0502078.1"/>
    </source>
</evidence>
<evidence type="ECO:0000313" key="4">
    <source>
        <dbReference type="Proteomes" id="UP000829196"/>
    </source>
</evidence>
<reference evidence="3" key="1">
    <citation type="journal article" date="2022" name="Front. Genet.">
        <title>Chromosome-Scale Assembly of the Dendrobium nobile Genome Provides Insights Into the Molecular Mechanism of the Biosynthesis of the Medicinal Active Ingredient of Dendrobium.</title>
        <authorList>
            <person name="Xu Q."/>
            <person name="Niu S.-C."/>
            <person name="Li K.-L."/>
            <person name="Zheng P.-J."/>
            <person name="Zhang X.-J."/>
            <person name="Jia Y."/>
            <person name="Liu Y."/>
            <person name="Niu Y.-X."/>
            <person name="Yu L.-H."/>
            <person name="Chen D.-F."/>
            <person name="Zhang G.-Q."/>
        </authorList>
    </citation>
    <scope>NUCLEOTIDE SEQUENCE</scope>
    <source>
        <tissue evidence="3">Leaf</tissue>
    </source>
</reference>
<evidence type="ECO:0000256" key="1">
    <source>
        <dbReference type="SAM" id="SignalP"/>
    </source>
</evidence>
<dbReference type="OrthoDB" id="734507at2759"/>
<proteinExistence type="predicted"/>
<dbReference type="SUPFAM" id="SSF51110">
    <property type="entry name" value="alpha-D-mannose-specific plant lectins"/>
    <property type="match status" value="1"/>
</dbReference>
<feature type="domain" description="Bulb-type lectin" evidence="2">
    <location>
        <begin position="27"/>
        <end position="137"/>
    </location>
</feature>
<feature type="chain" id="PRO_5035934540" description="Bulb-type lectin domain-containing protein" evidence="1">
    <location>
        <begin position="25"/>
        <end position="171"/>
    </location>
</feature>
<dbReference type="Proteomes" id="UP000829196">
    <property type="component" value="Unassembled WGS sequence"/>
</dbReference>
<gene>
    <name evidence="3" type="ORF">KFK09_017024</name>
</gene>
<dbReference type="InterPro" id="IPR036426">
    <property type="entry name" value="Bulb-type_lectin_dom_sf"/>
</dbReference>
<dbReference type="EMBL" id="JAGYWB010000012">
    <property type="protein sequence ID" value="KAI0502078.1"/>
    <property type="molecule type" value="Genomic_DNA"/>
</dbReference>
<dbReference type="PROSITE" id="PS50927">
    <property type="entry name" value="BULB_LECTIN"/>
    <property type="match status" value="1"/>
</dbReference>
<dbReference type="GO" id="GO:0051707">
    <property type="term" value="P:response to other organism"/>
    <property type="evidence" value="ECO:0007669"/>
    <property type="project" value="UniProtKB-ARBA"/>
</dbReference>
<organism evidence="3 4">
    <name type="scientific">Dendrobium nobile</name>
    <name type="common">Orchid</name>
    <dbReference type="NCBI Taxonomy" id="94219"/>
    <lineage>
        <taxon>Eukaryota</taxon>
        <taxon>Viridiplantae</taxon>
        <taxon>Streptophyta</taxon>
        <taxon>Embryophyta</taxon>
        <taxon>Tracheophyta</taxon>
        <taxon>Spermatophyta</taxon>
        <taxon>Magnoliopsida</taxon>
        <taxon>Liliopsida</taxon>
        <taxon>Asparagales</taxon>
        <taxon>Orchidaceae</taxon>
        <taxon>Epidendroideae</taxon>
        <taxon>Malaxideae</taxon>
        <taxon>Dendrobiinae</taxon>
        <taxon>Dendrobium</taxon>
    </lineage>
</organism>
<accession>A0A8T3B1T9</accession>
<name>A0A8T3B1T9_DENNO</name>
<sequence length="171" mass="19043">MGANLIFFRYVFLFLVARFLVTEAAEYNHLLVGDTLKNGEKLTEGNYNLIMQPDCNLVLYQENPNEKVWSTKTAGRGNMCEATLKTDGNFVITDKNGTVVGLTATNNTGSFYVFVLQRNRNVVLYSKAIWSSVTNIDDQSSGSNNQAIEWRNCGWLKGLVLLVACICAILV</sequence>
<dbReference type="InterPro" id="IPR001480">
    <property type="entry name" value="Bulb-type_lectin_dom"/>
</dbReference>
<protein>
    <recommendedName>
        <fullName evidence="2">Bulb-type lectin domain-containing protein</fullName>
    </recommendedName>
</protein>
<dbReference type="Gene3D" id="2.90.10.10">
    <property type="entry name" value="Bulb-type lectin domain"/>
    <property type="match status" value="1"/>
</dbReference>
<feature type="signal peptide" evidence="1">
    <location>
        <begin position="1"/>
        <end position="24"/>
    </location>
</feature>
<dbReference type="SMART" id="SM00108">
    <property type="entry name" value="B_lectin"/>
    <property type="match status" value="1"/>
</dbReference>